<proteinExistence type="predicted"/>
<reference evidence="1" key="1">
    <citation type="submission" date="2023-03" db="EMBL/GenBank/DDBJ databases">
        <title>Massive genome expansion in bonnet fungi (Mycena s.s.) driven by repeated elements and novel gene families across ecological guilds.</title>
        <authorList>
            <consortium name="Lawrence Berkeley National Laboratory"/>
            <person name="Harder C.B."/>
            <person name="Miyauchi S."/>
            <person name="Viragh M."/>
            <person name="Kuo A."/>
            <person name="Thoen E."/>
            <person name="Andreopoulos B."/>
            <person name="Lu D."/>
            <person name="Skrede I."/>
            <person name="Drula E."/>
            <person name="Henrissat B."/>
            <person name="Morin E."/>
            <person name="Kohler A."/>
            <person name="Barry K."/>
            <person name="LaButti K."/>
            <person name="Morin E."/>
            <person name="Salamov A."/>
            <person name="Lipzen A."/>
            <person name="Mereny Z."/>
            <person name="Hegedus B."/>
            <person name="Baldrian P."/>
            <person name="Stursova M."/>
            <person name="Weitz H."/>
            <person name="Taylor A."/>
            <person name="Grigoriev I.V."/>
            <person name="Nagy L.G."/>
            <person name="Martin F."/>
            <person name="Kauserud H."/>
        </authorList>
    </citation>
    <scope>NUCLEOTIDE SEQUENCE</scope>
    <source>
        <strain evidence="1">CBHHK200</strain>
    </source>
</reference>
<name>A0AAD6WSW6_9AGAR</name>
<feature type="non-terminal residue" evidence="1">
    <location>
        <position position="85"/>
    </location>
</feature>
<evidence type="ECO:0000313" key="2">
    <source>
        <dbReference type="Proteomes" id="UP001218188"/>
    </source>
</evidence>
<keyword evidence="2" id="KW-1185">Reference proteome</keyword>
<gene>
    <name evidence="1" type="ORF">C8F04DRAFT_1138403</name>
</gene>
<dbReference type="EMBL" id="JARJCM010000212">
    <property type="protein sequence ID" value="KAJ7022311.1"/>
    <property type="molecule type" value="Genomic_DNA"/>
</dbReference>
<comment type="caution">
    <text evidence="1">The sequence shown here is derived from an EMBL/GenBank/DDBJ whole genome shotgun (WGS) entry which is preliminary data.</text>
</comment>
<organism evidence="1 2">
    <name type="scientific">Mycena alexandri</name>
    <dbReference type="NCBI Taxonomy" id="1745969"/>
    <lineage>
        <taxon>Eukaryota</taxon>
        <taxon>Fungi</taxon>
        <taxon>Dikarya</taxon>
        <taxon>Basidiomycota</taxon>
        <taxon>Agaricomycotina</taxon>
        <taxon>Agaricomycetes</taxon>
        <taxon>Agaricomycetidae</taxon>
        <taxon>Agaricales</taxon>
        <taxon>Marasmiineae</taxon>
        <taxon>Mycenaceae</taxon>
        <taxon>Mycena</taxon>
    </lineage>
</organism>
<evidence type="ECO:0000313" key="1">
    <source>
        <dbReference type="EMBL" id="KAJ7022311.1"/>
    </source>
</evidence>
<dbReference type="AlphaFoldDB" id="A0AAD6WSW6"/>
<dbReference type="Proteomes" id="UP001218188">
    <property type="component" value="Unassembled WGS sequence"/>
</dbReference>
<protein>
    <submittedName>
        <fullName evidence="1">Uncharacterized protein</fullName>
    </submittedName>
</protein>
<accession>A0AAD6WSW6</accession>
<sequence>MRPTRRRWSFALRTCRLHIDRVTRFSVYIPSPYLTAFLRKFTKMGLVVLDEDMGRIRGCYSIKTQKELDEFVEWCKNSEHKVVRG</sequence>